<reference evidence="3 4" key="1">
    <citation type="submission" date="2024-02" db="EMBL/GenBank/DDBJ databases">
        <authorList>
            <person name="Chen Y."/>
            <person name="Shah S."/>
            <person name="Dougan E. K."/>
            <person name="Thang M."/>
            <person name="Chan C."/>
        </authorList>
    </citation>
    <scope>NUCLEOTIDE SEQUENCE [LARGE SCALE GENOMIC DNA]</scope>
</reference>
<sequence length="434" mass="48660">MAKVALHLVVCTVFASCCPVILLIAWLYFAVGRYTYGATREPVLGALGSLLLLGFGYFRFSALSWEALPFEVWHGTLLPLSVAHEWKAVADLDLLEQQVSRGSYRQAECGGVGDEVRRESLVAKLLDVDSREQRKKTKRNQPGESEYNRKKKEEALSPSYPLWITCISDLSTGMEQVEHGGILEHQKLLPEPSFGSESSAVGVAVFSVVARGGDSETSHGCRSANPDTKDLRKTNPEGFADMFHSLLQELLEEHEKQQSLLRSELERLRRSGPEEDPDRFDEDDVPSERREDDVLALTCEAPLDSAQLEECVIGSQVLPTVLPLEAEKKTVQIDAEKAEEEEDKRKVKVVAFSSETSQGGRNYRSEGTEVETPKSTLENKVFLKRDAWQMTGIGMEEDWSPQRYIMTSQSLKKRLDRENHAEAPRHGTWFSSPS</sequence>
<feature type="region of interest" description="Disordered" evidence="1">
    <location>
        <begin position="132"/>
        <end position="152"/>
    </location>
</feature>
<evidence type="ECO:0000256" key="1">
    <source>
        <dbReference type="SAM" id="MobiDB-lite"/>
    </source>
</evidence>
<keyword evidence="2" id="KW-1133">Transmembrane helix</keyword>
<organism evidence="3 4">
    <name type="scientific">Durusdinium trenchii</name>
    <dbReference type="NCBI Taxonomy" id="1381693"/>
    <lineage>
        <taxon>Eukaryota</taxon>
        <taxon>Sar</taxon>
        <taxon>Alveolata</taxon>
        <taxon>Dinophyceae</taxon>
        <taxon>Suessiales</taxon>
        <taxon>Symbiodiniaceae</taxon>
        <taxon>Durusdinium</taxon>
    </lineage>
</organism>
<evidence type="ECO:0000313" key="3">
    <source>
        <dbReference type="EMBL" id="CAK9095208.1"/>
    </source>
</evidence>
<name>A0ABP0R3N1_9DINO</name>
<feature type="transmembrane region" description="Helical" evidence="2">
    <location>
        <begin position="6"/>
        <end position="31"/>
    </location>
</feature>
<keyword evidence="2" id="KW-0812">Transmembrane</keyword>
<dbReference type="PROSITE" id="PS51257">
    <property type="entry name" value="PROKAR_LIPOPROTEIN"/>
    <property type="match status" value="1"/>
</dbReference>
<dbReference type="Proteomes" id="UP001642464">
    <property type="component" value="Unassembled WGS sequence"/>
</dbReference>
<feature type="region of interest" description="Disordered" evidence="1">
    <location>
        <begin position="410"/>
        <end position="434"/>
    </location>
</feature>
<gene>
    <name evidence="3" type="ORF">SCF082_LOCUS44726</name>
</gene>
<keyword evidence="4" id="KW-1185">Reference proteome</keyword>
<accession>A0ABP0R3N1</accession>
<protein>
    <submittedName>
        <fullName evidence="3">Membrane protein C24H6.13</fullName>
    </submittedName>
</protein>
<proteinExistence type="predicted"/>
<evidence type="ECO:0000313" key="4">
    <source>
        <dbReference type="Proteomes" id="UP001642464"/>
    </source>
</evidence>
<comment type="caution">
    <text evidence="3">The sequence shown here is derived from an EMBL/GenBank/DDBJ whole genome shotgun (WGS) entry which is preliminary data.</text>
</comment>
<evidence type="ECO:0000256" key="2">
    <source>
        <dbReference type="SAM" id="Phobius"/>
    </source>
</evidence>
<keyword evidence="2" id="KW-0472">Membrane</keyword>
<feature type="region of interest" description="Disordered" evidence="1">
    <location>
        <begin position="267"/>
        <end position="291"/>
    </location>
</feature>
<feature type="compositionally biased region" description="Acidic residues" evidence="1">
    <location>
        <begin position="274"/>
        <end position="285"/>
    </location>
</feature>
<feature type="transmembrane region" description="Helical" evidence="2">
    <location>
        <begin position="43"/>
        <end position="60"/>
    </location>
</feature>
<feature type="compositionally biased region" description="Basic and acidic residues" evidence="1">
    <location>
        <begin position="413"/>
        <end position="425"/>
    </location>
</feature>
<dbReference type="EMBL" id="CAXAMM010040751">
    <property type="protein sequence ID" value="CAK9095208.1"/>
    <property type="molecule type" value="Genomic_DNA"/>
</dbReference>